<sequence>MQFSEREIMNRIKRINLQFIIEMKRLSQLSPAVVKANTGCDDRTIQLMKDIKEENIMKLAEEGNNTLLVSQWNHELIKKLTESDLDIVEFELLADSSRG</sequence>
<dbReference type="KEGG" id="amh:I633_22536"/>
<dbReference type="PATRIC" id="fig|1300253.3.peg.4695"/>
<gene>
    <name evidence="1" type="ORF">I633_22536</name>
</gene>
<dbReference type="Gene3D" id="1.10.4000.10">
    <property type="entry name" value="Flagellar transcriptional activator FlhD"/>
    <property type="match status" value="1"/>
</dbReference>
<geneLocation type="plasmid" evidence="1">
    <name>unnamed</name>
</geneLocation>
<protein>
    <submittedName>
        <fullName evidence="1">Uncharacterized protein</fullName>
    </submittedName>
</protein>
<dbReference type="EMBL" id="CP004847">
    <property type="protein sequence ID" value="AGP79927.1"/>
    <property type="molecule type" value="Genomic_DNA"/>
</dbReference>
<dbReference type="Proteomes" id="UP000014909">
    <property type="component" value="Plasmid unnamed"/>
</dbReference>
<dbReference type="HOGENOM" id="CLU_2314213_0_0_6"/>
<evidence type="ECO:0000313" key="1">
    <source>
        <dbReference type="EMBL" id="AGP79927.1"/>
    </source>
</evidence>
<dbReference type="AlphaFoldDB" id="S5AIC5"/>
<name>S5AIC5_9ALTE</name>
<evidence type="ECO:0000313" key="2">
    <source>
        <dbReference type="Proteomes" id="UP000014909"/>
    </source>
</evidence>
<proteinExistence type="predicted"/>
<keyword evidence="1" id="KW-0614">Plasmid</keyword>
<organism evidence="1 2">
    <name type="scientific">Alteromonas mediterranea 615</name>
    <dbReference type="NCBI Taxonomy" id="1300253"/>
    <lineage>
        <taxon>Bacteria</taxon>
        <taxon>Pseudomonadati</taxon>
        <taxon>Pseudomonadota</taxon>
        <taxon>Gammaproteobacteria</taxon>
        <taxon>Alteromonadales</taxon>
        <taxon>Alteromonadaceae</taxon>
        <taxon>Alteromonas/Salinimonas group</taxon>
        <taxon>Alteromonas</taxon>
    </lineage>
</organism>
<dbReference type="BioCyc" id="AMAC1300253:G12YX-3574-MONOMER"/>
<accession>S5AIC5</accession>
<dbReference type="InterPro" id="IPR036194">
    <property type="entry name" value="FlhD_sf"/>
</dbReference>
<reference evidence="1 2" key="1">
    <citation type="journal article" date="2013" name="Genome Biol. Evol.">
        <title>Genomic Diversity of "Deep Ecotype" Alteromonas macleodii Isolates: Evidence for Pan-Mediterranean Clonal Frames.</title>
        <authorList>
            <person name="Lopez-Perez M."/>
            <person name="Gonzaga A."/>
            <person name="Rodriguez-Valera F."/>
        </authorList>
    </citation>
    <scope>NUCLEOTIDE SEQUENCE [LARGE SCALE GENOMIC DNA]</scope>
    <source>
        <strain evidence="2">'English Channel 615'</strain>
        <plasmid evidence="2">Plasmid</plasmid>
    </source>
</reference>